<dbReference type="Pfam" id="PF00005">
    <property type="entry name" value="ABC_tran"/>
    <property type="match status" value="1"/>
</dbReference>
<keyword evidence="5 7" id="KW-1133">Transmembrane helix</keyword>
<dbReference type="Gene3D" id="1.20.1560.10">
    <property type="entry name" value="ABC transporter type 1, transmembrane domain"/>
    <property type="match status" value="1"/>
</dbReference>
<gene>
    <name evidence="10" type="ORF">HG263_08045</name>
</gene>
<dbReference type="GO" id="GO:0090374">
    <property type="term" value="P:oligopeptide export from mitochondrion"/>
    <property type="evidence" value="ECO:0007669"/>
    <property type="project" value="TreeGrafter"/>
</dbReference>
<evidence type="ECO:0000256" key="2">
    <source>
        <dbReference type="ARBA" id="ARBA00022692"/>
    </source>
</evidence>
<dbReference type="AlphaFoldDB" id="A0A849VFK4"/>
<keyword evidence="2 7" id="KW-0812">Transmembrane</keyword>
<dbReference type="InterPro" id="IPR036640">
    <property type="entry name" value="ABC1_TM_sf"/>
</dbReference>
<comment type="caution">
    <text evidence="10">The sequence shown here is derived from an EMBL/GenBank/DDBJ whole genome shotgun (WGS) entry which is preliminary data.</text>
</comment>
<dbReference type="Pfam" id="PF00664">
    <property type="entry name" value="ABC_membrane"/>
    <property type="match status" value="1"/>
</dbReference>
<evidence type="ECO:0000313" key="11">
    <source>
        <dbReference type="Proteomes" id="UP000586305"/>
    </source>
</evidence>
<dbReference type="InterPro" id="IPR003439">
    <property type="entry name" value="ABC_transporter-like_ATP-bd"/>
</dbReference>
<protein>
    <submittedName>
        <fullName evidence="10">ATP-binding cassette domain-containing protein</fullName>
    </submittedName>
</protein>
<dbReference type="FunFam" id="3.40.50.300:FF:000218">
    <property type="entry name" value="Multidrug ABC transporter ATP-binding protein"/>
    <property type="match status" value="1"/>
</dbReference>
<dbReference type="GO" id="GO:0005886">
    <property type="term" value="C:plasma membrane"/>
    <property type="evidence" value="ECO:0007669"/>
    <property type="project" value="UniProtKB-SubCell"/>
</dbReference>
<dbReference type="CDD" id="cd03249">
    <property type="entry name" value="ABC_MTABC3_MDL1_MDL2"/>
    <property type="match status" value="1"/>
</dbReference>
<dbReference type="InterPro" id="IPR027417">
    <property type="entry name" value="P-loop_NTPase"/>
</dbReference>
<evidence type="ECO:0000259" key="9">
    <source>
        <dbReference type="PROSITE" id="PS50929"/>
    </source>
</evidence>
<dbReference type="PROSITE" id="PS50893">
    <property type="entry name" value="ABC_TRANSPORTER_2"/>
    <property type="match status" value="1"/>
</dbReference>
<feature type="transmembrane region" description="Helical" evidence="7">
    <location>
        <begin position="259"/>
        <end position="279"/>
    </location>
</feature>
<dbReference type="Gene3D" id="3.40.50.300">
    <property type="entry name" value="P-loop containing nucleotide triphosphate hydrolases"/>
    <property type="match status" value="1"/>
</dbReference>
<evidence type="ECO:0000256" key="4">
    <source>
        <dbReference type="ARBA" id="ARBA00022840"/>
    </source>
</evidence>
<dbReference type="InterPro" id="IPR017871">
    <property type="entry name" value="ABC_transporter-like_CS"/>
</dbReference>
<keyword evidence="11" id="KW-1185">Reference proteome</keyword>
<evidence type="ECO:0000256" key="3">
    <source>
        <dbReference type="ARBA" id="ARBA00022741"/>
    </source>
</evidence>
<dbReference type="PROSITE" id="PS00211">
    <property type="entry name" value="ABC_TRANSPORTER_1"/>
    <property type="match status" value="1"/>
</dbReference>
<sequence length="596" mass="64588">MDKSVSPHSTNDGEKKSKGIKSLLPIAAFVKPYKVMVILALIALIVTAAVALSLGQGVKLVIDSGFVASSTSQLNVAAMSMIAMILLLAVGTFFRFYLMSWLGERVVADMRKAVLEKIVFLHPNYFEENRSAEITSRLTTDTTLLQSIIGSSFSMALRSSLTLVGGLVMLFVTNLKLSLIVVAFVPLVLLPMFAFGKKVRRLASSSQDAIADIGTYATEIIQNIKVVQSYTQEPAECKAFADEVESAFDVAKARIKQRALLIAIAIFSIFGAITVMLWVGGSDVIAGNITAGDLAAFVFYAVMVAMSVATIAEVYSELQRAAGAAQRLLQLLEVKSDLLSPEHDAPLDVSLGTAIDIKQLSFSYPSRPTQLALNQINLTVNQGEVVAIVGPSGAGKSTLFEMLQRFYDPQQGAITLNGIDIRSLPLAQLRKLMGLVPQNPVLFSADVMHNIRYGKPTASEEEVINAAKKAHAHEFIEALPEGYNSFLGEQGVRLSGGQKQRIAIARAILKDPSILLLDEATSALDSESEFHVQAALVELMKNRTTLIIAHRLSTVKHADSIVVMEQGKVVNQGKHHMLIESDPLYQRLCQLQFEGA</sequence>
<feature type="transmembrane region" description="Helical" evidence="7">
    <location>
        <begin position="178"/>
        <end position="196"/>
    </location>
</feature>
<dbReference type="NCBIfam" id="TIGR02204">
    <property type="entry name" value="MsbA_rel"/>
    <property type="match status" value="1"/>
</dbReference>
<proteinExistence type="predicted"/>
<organism evidence="10 11">
    <name type="scientific">Pseudoalteromonas caenipelagi</name>
    <dbReference type="NCBI Taxonomy" id="2726988"/>
    <lineage>
        <taxon>Bacteria</taxon>
        <taxon>Pseudomonadati</taxon>
        <taxon>Pseudomonadota</taxon>
        <taxon>Gammaproteobacteria</taxon>
        <taxon>Alteromonadales</taxon>
        <taxon>Pseudoalteromonadaceae</taxon>
        <taxon>Pseudoalteromonas</taxon>
    </lineage>
</organism>
<feature type="transmembrane region" description="Helical" evidence="7">
    <location>
        <begin position="294"/>
        <end position="315"/>
    </location>
</feature>
<dbReference type="PANTHER" id="PTHR43394:SF1">
    <property type="entry name" value="ATP-BINDING CASSETTE SUB-FAMILY B MEMBER 10, MITOCHONDRIAL"/>
    <property type="match status" value="1"/>
</dbReference>
<reference evidence="10 11" key="1">
    <citation type="submission" date="2020-04" db="EMBL/GenBank/DDBJ databases">
        <title>Pseudoalteromonas caenipelagi sp. nov., isolated from a tidal flat.</title>
        <authorList>
            <person name="Park S."/>
            <person name="Yoon J.-H."/>
        </authorList>
    </citation>
    <scope>NUCLEOTIDE SEQUENCE [LARGE SCALE GENOMIC DNA]</scope>
    <source>
        <strain evidence="10 11">JBTF-M23</strain>
    </source>
</reference>
<evidence type="ECO:0000259" key="8">
    <source>
        <dbReference type="PROSITE" id="PS50893"/>
    </source>
</evidence>
<evidence type="ECO:0000256" key="1">
    <source>
        <dbReference type="ARBA" id="ARBA00004651"/>
    </source>
</evidence>
<dbReference type="InterPro" id="IPR039421">
    <property type="entry name" value="Type_1_exporter"/>
</dbReference>
<dbReference type="SUPFAM" id="SSF90123">
    <property type="entry name" value="ABC transporter transmembrane region"/>
    <property type="match status" value="1"/>
</dbReference>
<dbReference type="PANTHER" id="PTHR43394">
    <property type="entry name" value="ATP-DEPENDENT PERMEASE MDL1, MITOCHONDRIAL"/>
    <property type="match status" value="1"/>
</dbReference>
<accession>A0A849VFK4</accession>
<dbReference type="SUPFAM" id="SSF52540">
    <property type="entry name" value="P-loop containing nucleoside triphosphate hydrolases"/>
    <property type="match status" value="1"/>
</dbReference>
<dbReference type="EMBL" id="JABBPG010000002">
    <property type="protein sequence ID" value="NOU50491.1"/>
    <property type="molecule type" value="Genomic_DNA"/>
</dbReference>
<dbReference type="SMART" id="SM00382">
    <property type="entry name" value="AAA"/>
    <property type="match status" value="1"/>
</dbReference>
<evidence type="ECO:0000256" key="5">
    <source>
        <dbReference type="ARBA" id="ARBA00022989"/>
    </source>
</evidence>
<keyword evidence="4 10" id="KW-0067">ATP-binding</keyword>
<comment type="subcellular location">
    <subcellularLocation>
        <location evidence="1">Cell membrane</location>
        <topology evidence="1">Multi-pass membrane protein</topology>
    </subcellularLocation>
</comment>
<evidence type="ECO:0000256" key="7">
    <source>
        <dbReference type="SAM" id="Phobius"/>
    </source>
</evidence>
<feature type="transmembrane region" description="Helical" evidence="7">
    <location>
        <begin position="74"/>
        <end position="98"/>
    </location>
</feature>
<dbReference type="PROSITE" id="PS50929">
    <property type="entry name" value="ABC_TM1F"/>
    <property type="match status" value="1"/>
</dbReference>
<evidence type="ECO:0000256" key="6">
    <source>
        <dbReference type="ARBA" id="ARBA00023136"/>
    </source>
</evidence>
<dbReference type="InterPro" id="IPR003593">
    <property type="entry name" value="AAA+_ATPase"/>
</dbReference>
<feature type="transmembrane region" description="Helical" evidence="7">
    <location>
        <begin position="155"/>
        <end position="172"/>
    </location>
</feature>
<feature type="transmembrane region" description="Helical" evidence="7">
    <location>
        <begin position="35"/>
        <end position="54"/>
    </location>
</feature>
<dbReference type="GO" id="GO:0005524">
    <property type="term" value="F:ATP binding"/>
    <property type="evidence" value="ECO:0007669"/>
    <property type="project" value="UniProtKB-KW"/>
</dbReference>
<dbReference type="CDD" id="cd18575">
    <property type="entry name" value="ABC_6TM_bac_exporter_ABCB8_10_like"/>
    <property type="match status" value="1"/>
</dbReference>
<feature type="domain" description="ABC transmembrane type-1" evidence="9">
    <location>
        <begin position="38"/>
        <end position="320"/>
    </location>
</feature>
<name>A0A849VFK4_9GAMM</name>
<dbReference type="InterPro" id="IPR011527">
    <property type="entry name" value="ABC1_TM_dom"/>
</dbReference>
<dbReference type="Proteomes" id="UP000586305">
    <property type="component" value="Unassembled WGS sequence"/>
</dbReference>
<dbReference type="InterPro" id="IPR011918">
    <property type="entry name" value="ABC_MsbA_ATP-bd"/>
</dbReference>
<keyword evidence="6 7" id="KW-0472">Membrane</keyword>
<dbReference type="RefSeq" id="WP_171625553.1">
    <property type="nucleotide sequence ID" value="NZ_JABBPG010000002.1"/>
</dbReference>
<evidence type="ECO:0000313" key="10">
    <source>
        <dbReference type="EMBL" id="NOU50491.1"/>
    </source>
</evidence>
<keyword evidence="3" id="KW-0547">Nucleotide-binding</keyword>
<dbReference type="GO" id="GO:0016887">
    <property type="term" value="F:ATP hydrolysis activity"/>
    <property type="evidence" value="ECO:0007669"/>
    <property type="project" value="InterPro"/>
</dbReference>
<feature type="domain" description="ABC transporter" evidence="8">
    <location>
        <begin position="355"/>
        <end position="591"/>
    </location>
</feature>
<dbReference type="GO" id="GO:0015421">
    <property type="term" value="F:ABC-type oligopeptide transporter activity"/>
    <property type="evidence" value="ECO:0007669"/>
    <property type="project" value="TreeGrafter"/>
</dbReference>